<dbReference type="SMART" id="SM00490">
    <property type="entry name" value="HELICc"/>
    <property type="match status" value="1"/>
</dbReference>
<dbReference type="SMART" id="SM00487">
    <property type="entry name" value="DEXDc"/>
    <property type="match status" value="1"/>
</dbReference>
<evidence type="ECO:0000256" key="1">
    <source>
        <dbReference type="ARBA" id="ARBA00004123"/>
    </source>
</evidence>
<dbReference type="InterPro" id="IPR000953">
    <property type="entry name" value="Chromo/chromo_shadow_dom"/>
</dbReference>
<protein>
    <recommendedName>
        <fullName evidence="19">DNA helicase</fullName>
    </recommendedName>
</protein>
<feature type="domain" description="Helicase C-terminal" evidence="16">
    <location>
        <begin position="542"/>
        <end position="693"/>
    </location>
</feature>
<dbReference type="InterPro" id="IPR001650">
    <property type="entry name" value="Helicase_C-like"/>
</dbReference>
<name>A0A4W4GVX8_ELEEL</name>
<dbReference type="Pfam" id="PF07533">
    <property type="entry name" value="BRK"/>
    <property type="match status" value="1"/>
</dbReference>
<evidence type="ECO:0000256" key="12">
    <source>
        <dbReference type="ARBA" id="ARBA00049360"/>
    </source>
</evidence>
<feature type="compositionally biased region" description="Low complexity" evidence="13">
    <location>
        <begin position="1510"/>
        <end position="1522"/>
    </location>
</feature>
<evidence type="ECO:0000256" key="6">
    <source>
        <dbReference type="ARBA" id="ARBA00022840"/>
    </source>
</evidence>
<keyword evidence="5" id="KW-0378">Hydrolase</keyword>
<dbReference type="CDD" id="cd18663">
    <property type="entry name" value="CD2_tandem_CHD5-9_like"/>
    <property type="match status" value="1"/>
</dbReference>
<evidence type="ECO:0000259" key="16">
    <source>
        <dbReference type="PROSITE" id="PS51194"/>
    </source>
</evidence>
<evidence type="ECO:0000256" key="2">
    <source>
        <dbReference type="ARBA" id="ARBA00007025"/>
    </source>
</evidence>
<reference evidence="18" key="2">
    <citation type="journal article" date="2017" name="Sci. Adv.">
        <title>A tail of two voltages: Proteomic comparison of the three electric organs of the electric eel.</title>
        <authorList>
            <person name="Traeger L.L."/>
            <person name="Sabat G."/>
            <person name="Barrett-Wilt G.A."/>
            <person name="Wells G.B."/>
            <person name="Sussman M.R."/>
        </authorList>
    </citation>
    <scope>NUCLEOTIDE SEQUENCE [LARGE SCALE GENOMIC DNA]</scope>
</reference>
<evidence type="ECO:0000259" key="14">
    <source>
        <dbReference type="PROSITE" id="PS50013"/>
    </source>
</evidence>
<dbReference type="SMART" id="SM00592">
    <property type="entry name" value="BRK"/>
    <property type="match status" value="1"/>
</dbReference>
<dbReference type="GO" id="GO:0003677">
    <property type="term" value="F:DNA binding"/>
    <property type="evidence" value="ECO:0007669"/>
    <property type="project" value="UniProtKB-KW"/>
</dbReference>
<comment type="subcellular location">
    <subcellularLocation>
        <location evidence="1">Nucleus</location>
    </subcellularLocation>
</comment>
<evidence type="ECO:0000256" key="11">
    <source>
        <dbReference type="ARBA" id="ARBA00023242"/>
    </source>
</evidence>
<dbReference type="GO" id="GO:0005634">
    <property type="term" value="C:nucleus"/>
    <property type="evidence" value="ECO:0007669"/>
    <property type="project" value="UniProtKB-SubCell"/>
</dbReference>
<evidence type="ECO:0008006" key="19">
    <source>
        <dbReference type="Google" id="ProtNLM"/>
    </source>
</evidence>
<dbReference type="InterPro" id="IPR023780">
    <property type="entry name" value="Chromo_domain"/>
</dbReference>
<keyword evidence="7" id="KW-0156">Chromatin regulator</keyword>
<dbReference type="Gene3D" id="2.40.50.40">
    <property type="match status" value="2"/>
</dbReference>
<feature type="region of interest" description="Disordered" evidence="13">
    <location>
        <begin position="1710"/>
        <end position="1736"/>
    </location>
</feature>
<dbReference type="SUPFAM" id="SSF52540">
    <property type="entry name" value="P-loop containing nucleoside triphosphate hydrolases"/>
    <property type="match status" value="2"/>
</dbReference>
<dbReference type="GeneTree" id="ENSGT00940000153649"/>
<evidence type="ECO:0000256" key="3">
    <source>
        <dbReference type="ARBA" id="ARBA00022737"/>
    </source>
</evidence>
<reference evidence="18" key="1">
    <citation type="journal article" date="2014" name="Science">
        <title>Nonhuman genetics. Genomic basis for the convergent evolution of electric organs.</title>
        <authorList>
            <person name="Gallant J.R."/>
            <person name="Traeger L.L."/>
            <person name="Volkening J.D."/>
            <person name="Moffett H."/>
            <person name="Chen P.H."/>
            <person name="Novina C.D."/>
            <person name="Phillips G.N.Jr."/>
            <person name="Anand R."/>
            <person name="Wells G.B."/>
            <person name="Pinch M."/>
            <person name="Guth R."/>
            <person name="Unguez G.A."/>
            <person name="Albert J.S."/>
            <person name="Zakon H.H."/>
            <person name="Samanta M.P."/>
            <person name="Sussman M.R."/>
        </authorList>
    </citation>
    <scope>NUCLEOTIDE SEQUENCE [LARGE SCALE GENOMIC DNA]</scope>
</reference>
<evidence type="ECO:0000256" key="5">
    <source>
        <dbReference type="ARBA" id="ARBA00022801"/>
    </source>
</evidence>
<feature type="domain" description="Helicase ATP-binding" evidence="15">
    <location>
        <begin position="227"/>
        <end position="401"/>
    </location>
</feature>
<dbReference type="InterPro" id="IPR056342">
    <property type="entry name" value="HTH_CHD6-9"/>
</dbReference>
<dbReference type="SMART" id="SM00298">
    <property type="entry name" value="CHROMO"/>
    <property type="match status" value="2"/>
</dbReference>
<feature type="compositionally biased region" description="Acidic residues" evidence="13">
    <location>
        <begin position="823"/>
        <end position="832"/>
    </location>
</feature>
<keyword evidence="18" id="KW-1185">Reference proteome</keyword>
<sequence>MRRSNRQVKRKKYTEDLDIKITDDEEEQDEDVDVTTPATVMTGGHVPPAGVLLPELDGDGLPSQYVNVEEFFVKYKNYSYLHCEWATLEQLERDKRIHQKLKRFKTKQAQMRHIFQEVDEEPFNPDYVEVDRILDESNSVDKENGEPLIYYLVKWCSLPYEDATWELKEDVDEAKVAEFKKIQSRQPRLKRTPRPPASAWKKLEQSREYRSGNTLREYQLEGVNWLLFNWYNRQNCILADEMGLGKTIQSIALLSEVFTAGVQGPFLIIAPLSTITNWEREFTTWTEMNAIVYHGSLASRQMIQQYEMYCKDDKDHLIPGAYKFDALITTFEMVLSDCPELREIYWRCVIIDEAHRLKNRNCKLLDSLKMLNLEHKVLLTGTPLQNTVEELFSLLHFLEPAQFPSETEFLRDFGDLKTEEQVQKLQAILKPMMLRRLKEDVEKNLAPKQETIIEVELTDVQKKYYRAILERNFSFLSMGANQNSNVPNLLNTMMELRKCCNHPYLITGAEEKIVMELREVYDPSAPDFHLQALVRSAGKLVLLDKLLPRLKAGGHKVLIFSQMVRCLDILEDYLIHKRYLYERIDGRVRGNLRQAAIDRFSKSDSDRFVFLLCTRAGGLGINLTAADTCVIFDSDWNPQNDLQAQARCHRIGQSKAVKVYRLITRNSYEREMLDKASLKLGLDRAVLQSMSGNKEGSVNGIQQFSKKEIEDLLRKGAYAAIMDENDEGSRFCEEDIDQILQRRATTITIESEGKGSTFSKASFVASENRTDIALDDPEFWQKWAKKADIDLDTINRKNTLVIDTPRVRKQTRQYSSLRGESGELSDLDSDEEYPPHNSRQARASRRSERHAGGGYGRTDCFRVEKHLLVYGWGRWRDILAHARCKRRLGEKDVETICRVILVFCLLHYRGDENIKSFIWELITPPENGQEPHTLLNHSGLSIPVPRGRKGKRVKAQSSFDVQKAEWIRKYNPDTLLLDDSYRKHLKHQCNKVLLRVRMLYYLKQEVIGDHGESVLRGADGRDVDIWLPEMEQQDVPSGWWDAEADRCLLIGVFKHGYEMYTTMRADPCLCFLERCGRPDDQDIKAEQHSADPELGDGGDYDKYSEDPEFKPVTRYNKDMYEEVSTIDRCADSRHMDEICVEDPSTPSEVLASGSVGACYWPTSSSLTARLRRLITAYQRSYRREQLKMEAAEKGDRRRRRCRRSNKGGRSRSIGSRPPPRGPPARPFTVTAALRFLRWTRREECDFYRVVSTFGVERIKVEAGALDRAEAELDWTHFRTFARLDKKTDESLTRYFRCFVAMCRRVCHLRPPRGEESQDLSQSLAPITEERASRTLYRISLLCRLRERVLPHPSLEERLPLAPPSSDLPCWWSMPQHDRELLLGAARHGVSRTEHSIFPDPQFSFGRARRDYLQNQQVAPAAPLQPHSPLPEQLAVGEERTQDEARLLGVEAVCQSDCPAVSLPRSEVKASGQAPWGWKKSQSRGSRGKSRKRAEGDGGRQSDSDSDSDSDSSTSSRHSGSSDESGDSDVEREQGILPPFQDRVLINRMDNLCTLVLTGSWPLGRRAVADSQLNLSCDDQDLGHDLAYTRVSRRGNSTLSGEGYCTKCAFHFTDQLLGARQLLVNRTKRKRRKKKTEKEGALTGGERVKVVDMRTGKKYGGVYGPALQDLKEYLEENPDYAVAPEWADTVRNSGFLPEVFFHRLLSPHTSVPKKSQHYFSNPSAQSDPLLGGGESETLVSDGAYMMDDEDLDAGDLSSSRHFLTPTYDVKMEAGSLDIDGGDGLSQGGYDSSDREAILDDIIMAPKNSDSSSSSED</sequence>
<evidence type="ECO:0000256" key="7">
    <source>
        <dbReference type="ARBA" id="ARBA00022853"/>
    </source>
</evidence>
<dbReference type="SUPFAM" id="SSF160481">
    <property type="entry name" value="BRK domain-like"/>
    <property type="match status" value="1"/>
</dbReference>
<dbReference type="InterPro" id="IPR051493">
    <property type="entry name" value="CHD"/>
</dbReference>
<dbReference type="Gene3D" id="3.40.50.10810">
    <property type="entry name" value="Tandem AAA-ATPase domain"/>
    <property type="match status" value="1"/>
</dbReference>
<keyword evidence="6" id="KW-0067">ATP-binding</keyword>
<keyword evidence="4" id="KW-0547">Nucleotide-binding</keyword>
<comment type="catalytic activity">
    <reaction evidence="12">
        <text>ATP + H2O = ADP + phosphate + H(+)</text>
        <dbReference type="Rhea" id="RHEA:13065"/>
        <dbReference type="ChEBI" id="CHEBI:15377"/>
        <dbReference type="ChEBI" id="CHEBI:15378"/>
        <dbReference type="ChEBI" id="CHEBI:30616"/>
        <dbReference type="ChEBI" id="CHEBI:43474"/>
        <dbReference type="ChEBI" id="CHEBI:456216"/>
    </reaction>
</comment>
<dbReference type="GO" id="GO:0005524">
    <property type="term" value="F:ATP binding"/>
    <property type="evidence" value="ECO:0007669"/>
    <property type="project" value="UniProtKB-KW"/>
</dbReference>
<keyword evidence="10" id="KW-0804">Transcription</keyword>
<dbReference type="Pfam" id="PF00385">
    <property type="entry name" value="Chromo"/>
    <property type="match status" value="1"/>
</dbReference>
<evidence type="ECO:0000256" key="13">
    <source>
        <dbReference type="SAM" id="MobiDB-lite"/>
    </source>
</evidence>
<evidence type="ECO:0000256" key="10">
    <source>
        <dbReference type="ARBA" id="ARBA00023163"/>
    </source>
</evidence>
<keyword evidence="8" id="KW-0805">Transcription regulation</keyword>
<feature type="compositionally biased region" description="Pro residues" evidence="13">
    <location>
        <begin position="1216"/>
        <end position="1225"/>
    </location>
</feature>
<evidence type="ECO:0000256" key="9">
    <source>
        <dbReference type="ARBA" id="ARBA00023125"/>
    </source>
</evidence>
<dbReference type="PROSITE" id="PS51194">
    <property type="entry name" value="HELICASE_CTER"/>
    <property type="match status" value="1"/>
</dbReference>
<feature type="compositionally biased region" description="Basic residues" evidence="13">
    <location>
        <begin position="1196"/>
        <end position="1209"/>
    </location>
</feature>
<dbReference type="PROSITE" id="PS51192">
    <property type="entry name" value="HELICASE_ATP_BIND_1"/>
    <property type="match status" value="1"/>
</dbReference>
<dbReference type="InterPro" id="IPR049730">
    <property type="entry name" value="SNF2/RAD54-like_C"/>
</dbReference>
<dbReference type="InterPro" id="IPR006576">
    <property type="entry name" value="BRK_domain"/>
</dbReference>
<dbReference type="GO" id="GO:0006325">
    <property type="term" value="P:chromatin organization"/>
    <property type="evidence" value="ECO:0007669"/>
    <property type="project" value="UniProtKB-KW"/>
</dbReference>
<evidence type="ECO:0000313" key="17">
    <source>
        <dbReference type="Ensembl" id="ENSEEEP00000040367.2"/>
    </source>
</evidence>
<evidence type="ECO:0000259" key="15">
    <source>
        <dbReference type="PROSITE" id="PS51192"/>
    </source>
</evidence>
<gene>
    <name evidence="17" type="primary">CHD8</name>
</gene>
<dbReference type="InterPro" id="IPR027417">
    <property type="entry name" value="P-loop_NTPase"/>
</dbReference>
<feature type="compositionally biased region" description="Polar residues" evidence="13">
    <location>
        <begin position="1710"/>
        <end position="1725"/>
    </location>
</feature>
<feature type="region of interest" description="Disordered" evidence="13">
    <location>
        <begin position="1188"/>
        <end position="1226"/>
    </location>
</feature>
<dbReference type="InterPro" id="IPR016197">
    <property type="entry name" value="Chromo-like_dom_sf"/>
</dbReference>
<dbReference type="Proteomes" id="UP000314983">
    <property type="component" value="Chromosome 18"/>
</dbReference>
<dbReference type="Gene3D" id="3.40.50.300">
    <property type="entry name" value="P-loop containing nucleotide triphosphate hydrolases"/>
    <property type="match status" value="1"/>
</dbReference>
<evidence type="ECO:0000256" key="8">
    <source>
        <dbReference type="ARBA" id="ARBA00023015"/>
    </source>
</evidence>
<proteinExistence type="inferred from homology"/>
<dbReference type="Pfam" id="PF23078">
    <property type="entry name" value="HTH_CHD6-9"/>
    <property type="match status" value="1"/>
</dbReference>
<dbReference type="PROSITE" id="PS50013">
    <property type="entry name" value="CHROMO_2"/>
    <property type="match status" value="1"/>
</dbReference>
<keyword evidence="11" id="KW-0539">Nucleus</keyword>
<dbReference type="GO" id="GO:0016787">
    <property type="term" value="F:hydrolase activity"/>
    <property type="evidence" value="ECO:0007669"/>
    <property type="project" value="UniProtKB-KW"/>
</dbReference>
<dbReference type="InterPro" id="IPR014001">
    <property type="entry name" value="Helicase_ATP-bd"/>
</dbReference>
<dbReference type="AlphaFoldDB" id="A0A4W4GVX8"/>
<keyword evidence="9" id="KW-0238">DNA-binding</keyword>
<reference evidence="17" key="4">
    <citation type="submission" date="2025-08" db="UniProtKB">
        <authorList>
            <consortium name="Ensembl"/>
        </authorList>
    </citation>
    <scope>IDENTIFICATION</scope>
</reference>
<feature type="region of interest" description="Disordered" evidence="13">
    <location>
        <begin position="811"/>
        <end position="852"/>
    </location>
</feature>
<comment type="similarity">
    <text evidence="2">Belongs to the SNF2/RAD54 helicase family.</text>
</comment>
<dbReference type="Pfam" id="PF00176">
    <property type="entry name" value="SNF2-rel_dom"/>
    <property type="match status" value="1"/>
</dbReference>
<dbReference type="OMA" id="FIARANR"/>
<feature type="region of interest" description="Disordered" evidence="13">
    <location>
        <begin position="1460"/>
        <end position="1532"/>
    </location>
</feature>
<dbReference type="FunFam" id="3.40.50.10810:FF:000003">
    <property type="entry name" value="chromodomain-helicase-DNA-binding protein 8 isoform X4"/>
    <property type="match status" value="1"/>
</dbReference>
<reference evidence="17" key="3">
    <citation type="submission" date="2020-05" db="EMBL/GenBank/DDBJ databases">
        <title>Electrophorus electricus (electric eel) genome, fEleEle1, primary haplotype.</title>
        <authorList>
            <person name="Myers G."/>
            <person name="Meyer A."/>
            <person name="Fedrigo O."/>
            <person name="Formenti G."/>
            <person name="Rhie A."/>
            <person name="Tracey A."/>
            <person name="Sims Y."/>
            <person name="Jarvis E.D."/>
        </authorList>
    </citation>
    <scope>NUCLEOTIDE SEQUENCE [LARGE SCALE GENOMIC DNA]</scope>
</reference>
<dbReference type="Gene3D" id="1.10.10.60">
    <property type="entry name" value="Homeodomain-like"/>
    <property type="match status" value="2"/>
</dbReference>
<feature type="region of interest" description="Disordered" evidence="13">
    <location>
        <begin position="1083"/>
        <end position="1108"/>
    </location>
</feature>
<dbReference type="SUPFAM" id="SSF54160">
    <property type="entry name" value="Chromo domain-like"/>
    <property type="match status" value="2"/>
</dbReference>
<dbReference type="CDD" id="cd18668">
    <property type="entry name" value="CD1_tandem_CHD5-9_like"/>
    <property type="match status" value="1"/>
</dbReference>
<accession>A0A4W4GVX8</accession>
<reference evidence="17" key="5">
    <citation type="submission" date="2025-09" db="UniProtKB">
        <authorList>
            <consortium name="Ensembl"/>
        </authorList>
    </citation>
    <scope>IDENTIFICATION</scope>
</reference>
<dbReference type="CDD" id="cd18793">
    <property type="entry name" value="SF2_C_SNF"/>
    <property type="match status" value="1"/>
</dbReference>
<evidence type="ECO:0000256" key="4">
    <source>
        <dbReference type="ARBA" id="ARBA00022741"/>
    </source>
</evidence>
<dbReference type="Pfam" id="PF00271">
    <property type="entry name" value="Helicase_C"/>
    <property type="match status" value="1"/>
</dbReference>
<evidence type="ECO:0000313" key="18">
    <source>
        <dbReference type="Proteomes" id="UP000314983"/>
    </source>
</evidence>
<keyword evidence="3" id="KW-0677">Repeat</keyword>
<dbReference type="PANTHER" id="PTHR46850">
    <property type="entry name" value="CHROMODOMAIN-HELICASE-DNA-BINDING PROTEIN 9"/>
    <property type="match status" value="1"/>
</dbReference>
<feature type="domain" description="Chromo" evidence="14">
    <location>
        <begin position="128"/>
        <end position="197"/>
    </location>
</feature>
<dbReference type="FunFam" id="3.40.50.300:FF:000015">
    <property type="entry name" value="chromodomain-helicase-DNA-binding protein 9 isoform X1"/>
    <property type="match status" value="1"/>
</dbReference>
<dbReference type="Gene3D" id="3.40.5.120">
    <property type="match status" value="1"/>
</dbReference>
<feature type="compositionally biased region" description="Basic and acidic residues" evidence="13">
    <location>
        <begin position="1099"/>
        <end position="1108"/>
    </location>
</feature>
<feature type="compositionally biased region" description="Basic and acidic residues" evidence="13">
    <location>
        <begin position="1492"/>
        <end position="1502"/>
    </location>
</feature>
<dbReference type="InterPro" id="IPR037259">
    <property type="entry name" value="BRK_sf"/>
</dbReference>
<dbReference type="InterPro" id="IPR000330">
    <property type="entry name" value="SNF2_N"/>
</dbReference>
<organism evidence="17 18">
    <name type="scientific">Electrophorus electricus</name>
    <name type="common">Electric eel</name>
    <name type="synonym">Gymnotus electricus</name>
    <dbReference type="NCBI Taxonomy" id="8005"/>
    <lineage>
        <taxon>Eukaryota</taxon>
        <taxon>Metazoa</taxon>
        <taxon>Chordata</taxon>
        <taxon>Craniata</taxon>
        <taxon>Vertebrata</taxon>
        <taxon>Euteleostomi</taxon>
        <taxon>Actinopterygii</taxon>
        <taxon>Neopterygii</taxon>
        <taxon>Teleostei</taxon>
        <taxon>Ostariophysi</taxon>
        <taxon>Gymnotiformes</taxon>
        <taxon>Gymnotoidei</taxon>
        <taxon>Gymnotidae</taxon>
        <taxon>Electrophorus</taxon>
    </lineage>
</organism>
<dbReference type="Ensembl" id="ENSEEET00000040831.2">
    <property type="protein sequence ID" value="ENSEEEP00000040367.2"/>
    <property type="gene ID" value="ENSEEEG00000018983.2"/>
</dbReference>
<dbReference type="InterPro" id="IPR038718">
    <property type="entry name" value="SNF2-like_sf"/>
</dbReference>
<dbReference type="FunFam" id="2.40.50.40:FF:000001">
    <property type="entry name" value="chromodomain-helicase-DNA-binding protein 8 isoform X4"/>
    <property type="match status" value="1"/>
</dbReference>
<dbReference type="PANTHER" id="PTHR46850:SF1">
    <property type="entry name" value="CHROMODOMAIN-HELICASE-DNA-BINDING PROTEIN 9"/>
    <property type="match status" value="1"/>
</dbReference>